<accession>A0ABV2WLI3</accession>
<gene>
    <name evidence="1" type="ORF">ABZ510_07735</name>
</gene>
<keyword evidence="2" id="KW-1185">Reference proteome</keyword>
<dbReference type="RefSeq" id="WP_356953720.1">
    <property type="nucleotide sequence ID" value="NZ_JBEYBD010000001.1"/>
</dbReference>
<name>A0ABV2WLI3_9NOCA</name>
<evidence type="ECO:0000313" key="2">
    <source>
        <dbReference type="Proteomes" id="UP001550628"/>
    </source>
</evidence>
<organism evidence="1 2">
    <name type="scientific">Nocardia rhamnosiphila</name>
    <dbReference type="NCBI Taxonomy" id="426716"/>
    <lineage>
        <taxon>Bacteria</taxon>
        <taxon>Bacillati</taxon>
        <taxon>Actinomycetota</taxon>
        <taxon>Actinomycetes</taxon>
        <taxon>Mycobacteriales</taxon>
        <taxon>Nocardiaceae</taxon>
        <taxon>Nocardia</taxon>
    </lineage>
</organism>
<comment type="caution">
    <text evidence="1">The sequence shown here is derived from an EMBL/GenBank/DDBJ whole genome shotgun (WGS) entry which is preliminary data.</text>
</comment>
<proteinExistence type="predicted"/>
<protein>
    <submittedName>
        <fullName evidence="1">Uncharacterized protein</fullName>
    </submittedName>
</protein>
<dbReference type="Proteomes" id="UP001550628">
    <property type="component" value="Unassembled WGS sequence"/>
</dbReference>
<evidence type="ECO:0000313" key="1">
    <source>
        <dbReference type="EMBL" id="MEU1951739.1"/>
    </source>
</evidence>
<sequence length="441" mass="47188">MTAEPLARARAVADAVLYEGYLLYPYRATTRKNMARWQFGVLGPPGAAAAGFGEESSLSAGFLLDPAADPVLTWTVRFLQLQRRQVMGDDGRPRPELSVGARSWISWDEAVTQEIVVGPMAAESLVRPLTVPAGVDTEDIADAAGRVVGTLVRTRQPLAGEFALAVEQAGGFLRLTAEVRNVGAPATGSQDALARSLIGAHILGQLSGGQFVSSLDPPAAAAPAVGRCASHRCFPVLAGPPGDHSLLLISPIILYDHPEIAAQSAGELFDSTEIDEILTLRVMTMTDAEKAQARATDPRAAEIIDRCEAVSPEAMRQLHGVLREPGPDRPHPVPEVPAGTDWWDPVADGAVRPDRDAVPVAGVLVRRGSRVRLHPSRRADAQDLFVDGAPARVVSVHQDVDGESHVGVVLDDDPAAELHEWFGRYLYFAPDELEPLDDPEK</sequence>
<dbReference type="EMBL" id="JBEYBF010000004">
    <property type="protein sequence ID" value="MEU1951739.1"/>
    <property type="molecule type" value="Genomic_DNA"/>
</dbReference>
<reference evidence="1 2" key="1">
    <citation type="submission" date="2024-06" db="EMBL/GenBank/DDBJ databases">
        <title>The Natural Products Discovery Center: Release of the First 8490 Sequenced Strains for Exploring Actinobacteria Biosynthetic Diversity.</title>
        <authorList>
            <person name="Kalkreuter E."/>
            <person name="Kautsar S.A."/>
            <person name="Yang D."/>
            <person name="Bader C.D."/>
            <person name="Teijaro C.N."/>
            <person name="Fluegel L."/>
            <person name="Davis C.M."/>
            <person name="Simpson J.R."/>
            <person name="Lauterbach L."/>
            <person name="Steele A.D."/>
            <person name="Gui C."/>
            <person name="Meng S."/>
            <person name="Li G."/>
            <person name="Viehrig K."/>
            <person name="Ye F."/>
            <person name="Su P."/>
            <person name="Kiefer A.F."/>
            <person name="Nichols A."/>
            <person name="Cepeda A.J."/>
            <person name="Yan W."/>
            <person name="Fan B."/>
            <person name="Jiang Y."/>
            <person name="Adhikari A."/>
            <person name="Zheng C.-J."/>
            <person name="Schuster L."/>
            <person name="Cowan T.M."/>
            <person name="Smanski M.J."/>
            <person name="Chevrette M.G."/>
            <person name="De Carvalho L.P.S."/>
            <person name="Shen B."/>
        </authorList>
    </citation>
    <scope>NUCLEOTIDE SEQUENCE [LARGE SCALE GENOMIC DNA]</scope>
    <source>
        <strain evidence="1 2">NPDC019708</strain>
    </source>
</reference>